<dbReference type="InterPro" id="IPR036465">
    <property type="entry name" value="vWFA_dom_sf"/>
</dbReference>
<dbReference type="VEuPathDB" id="VectorBase:BGLB038684"/>
<dbReference type="InterPro" id="IPR002035">
    <property type="entry name" value="VWF_A"/>
</dbReference>
<dbReference type="OrthoDB" id="6132182at2759"/>
<dbReference type="CDD" id="cd01450">
    <property type="entry name" value="vWFA_subfamily_ECM"/>
    <property type="match status" value="1"/>
</dbReference>
<organism evidence="2 3">
    <name type="scientific">Biomphalaria glabrata</name>
    <name type="common">Bloodfluke planorb</name>
    <name type="synonym">Freshwater snail</name>
    <dbReference type="NCBI Taxonomy" id="6526"/>
    <lineage>
        <taxon>Eukaryota</taxon>
        <taxon>Metazoa</taxon>
        <taxon>Spiralia</taxon>
        <taxon>Lophotrochozoa</taxon>
        <taxon>Mollusca</taxon>
        <taxon>Gastropoda</taxon>
        <taxon>Heterobranchia</taxon>
        <taxon>Euthyneura</taxon>
        <taxon>Panpulmonata</taxon>
        <taxon>Hygrophila</taxon>
        <taxon>Lymnaeoidea</taxon>
        <taxon>Planorbidae</taxon>
        <taxon>Biomphalaria</taxon>
    </lineage>
</organism>
<dbReference type="PANTHER" id="PTHR24020">
    <property type="entry name" value="COLLAGEN ALPHA"/>
    <property type="match status" value="1"/>
</dbReference>
<sequence length="180" mass="19848">MIVEDASTSIGQANWNIQTRFAADVANAFTVGPNDVLFAALIFNRNVTRNFNFNTYTNKADVVKALLSIVYPYNPGTYTHLAFSEIRTKNLFGTQWGGREDSKKVVIVLTDGQSAYPDKTITESQLLRDTGVLIISVGIGVTNTAELEAMASKPEYVFTTGSYETLDYIKNDLVQLACKN</sequence>
<evidence type="ECO:0000259" key="1">
    <source>
        <dbReference type="PROSITE" id="PS50234"/>
    </source>
</evidence>
<dbReference type="PROSITE" id="PS50234">
    <property type="entry name" value="VWFA"/>
    <property type="match status" value="1"/>
</dbReference>
<reference evidence="2" key="1">
    <citation type="submission" date="2020-05" db="UniProtKB">
        <authorList>
            <consortium name="EnsemblMetazoa"/>
        </authorList>
    </citation>
    <scope>IDENTIFICATION</scope>
    <source>
        <strain evidence="2">BB02</strain>
    </source>
</reference>
<gene>
    <name evidence="2" type="primary">106052603</name>
</gene>
<dbReference type="Proteomes" id="UP000076420">
    <property type="component" value="Unassembled WGS sequence"/>
</dbReference>
<accession>A0A2C9M583</accession>
<dbReference type="InterPro" id="IPR050525">
    <property type="entry name" value="ECM_Assembly_Org"/>
</dbReference>
<dbReference type="Gene3D" id="3.40.50.410">
    <property type="entry name" value="von Willebrand factor, type A domain"/>
    <property type="match status" value="1"/>
</dbReference>
<dbReference type="SMART" id="SM00327">
    <property type="entry name" value="VWA"/>
    <property type="match status" value="1"/>
</dbReference>
<dbReference type="PANTHER" id="PTHR24020:SF20">
    <property type="entry name" value="PH DOMAIN-CONTAINING PROTEIN"/>
    <property type="match status" value="1"/>
</dbReference>
<evidence type="ECO:0000313" key="2">
    <source>
        <dbReference type="EnsemblMetazoa" id="BGLB038684-PA"/>
    </source>
</evidence>
<dbReference type="STRING" id="6526.A0A2C9M583"/>
<dbReference type="SUPFAM" id="SSF53300">
    <property type="entry name" value="vWA-like"/>
    <property type="match status" value="1"/>
</dbReference>
<evidence type="ECO:0000313" key="3">
    <source>
        <dbReference type="Proteomes" id="UP000076420"/>
    </source>
</evidence>
<dbReference type="AlphaFoldDB" id="A0A2C9M583"/>
<protein>
    <recommendedName>
        <fullName evidence="1">VWFA domain-containing protein</fullName>
    </recommendedName>
</protein>
<proteinExistence type="predicted"/>
<dbReference type="VEuPathDB" id="VectorBase:BGLAX_044628"/>
<dbReference type="EnsemblMetazoa" id="BGLB038684-RA">
    <property type="protein sequence ID" value="BGLB038684-PA"/>
    <property type="gene ID" value="BGLB038684"/>
</dbReference>
<dbReference type="Pfam" id="PF00092">
    <property type="entry name" value="VWA"/>
    <property type="match status" value="1"/>
</dbReference>
<feature type="domain" description="VWFA" evidence="1">
    <location>
        <begin position="1"/>
        <end position="173"/>
    </location>
</feature>
<dbReference type="KEGG" id="bgt:106052603"/>
<name>A0A2C9M583_BIOGL</name>